<evidence type="ECO:0000256" key="5">
    <source>
        <dbReference type="ARBA" id="ARBA00022723"/>
    </source>
</evidence>
<proteinExistence type="inferred from homology"/>
<dbReference type="GO" id="GO:0046872">
    <property type="term" value="F:metal ion binding"/>
    <property type="evidence" value="ECO:0007669"/>
    <property type="project" value="UniProtKB-KW"/>
</dbReference>
<keyword evidence="7" id="KW-0408">Iron</keyword>
<dbReference type="PIRSF" id="PIRSF005572">
    <property type="entry name" value="NifS"/>
    <property type="match status" value="1"/>
</dbReference>
<comment type="caution">
    <text evidence="12">The sequence shown here is derived from an EMBL/GenBank/DDBJ whole genome shotgun (WGS) entry which is preliminary data.</text>
</comment>
<dbReference type="InterPro" id="IPR015422">
    <property type="entry name" value="PyrdxlP-dep_Trfase_small"/>
</dbReference>
<comment type="catalytic activity">
    <reaction evidence="9">
        <text>(sulfur carrier)-H + L-cysteine = (sulfur carrier)-SH + L-alanine</text>
        <dbReference type="Rhea" id="RHEA:43892"/>
        <dbReference type="Rhea" id="RHEA-COMP:14737"/>
        <dbReference type="Rhea" id="RHEA-COMP:14739"/>
        <dbReference type="ChEBI" id="CHEBI:29917"/>
        <dbReference type="ChEBI" id="CHEBI:35235"/>
        <dbReference type="ChEBI" id="CHEBI:57972"/>
        <dbReference type="ChEBI" id="CHEBI:64428"/>
        <dbReference type="EC" id="2.8.1.7"/>
    </reaction>
</comment>
<reference evidence="12 13" key="1">
    <citation type="submission" date="2019-04" db="EMBL/GenBank/DDBJ databases">
        <title>Genome analysis of Streptococcus suis strain WUSS424.</title>
        <authorList>
            <person name="Chen H."/>
            <person name="Gao X."/>
            <person name="Wu Z."/>
        </authorList>
    </citation>
    <scope>NUCLEOTIDE SEQUENCE [LARGE SCALE GENOMIC DNA]</scope>
    <source>
        <strain evidence="12 13">WUSS424</strain>
    </source>
</reference>
<evidence type="ECO:0000256" key="7">
    <source>
        <dbReference type="ARBA" id="ARBA00023004"/>
    </source>
</evidence>
<evidence type="ECO:0000313" key="12">
    <source>
        <dbReference type="EMBL" id="TII01142.1"/>
    </source>
</evidence>
<keyword evidence="6" id="KW-0663">Pyridoxal phosphate</keyword>
<evidence type="ECO:0000256" key="2">
    <source>
        <dbReference type="ARBA" id="ARBA00006490"/>
    </source>
</evidence>
<dbReference type="PROSITE" id="PS00595">
    <property type="entry name" value="AA_TRANSFER_CLASS_5"/>
    <property type="match status" value="1"/>
</dbReference>
<dbReference type="EMBL" id="SSXO01000001">
    <property type="protein sequence ID" value="TII01142.1"/>
    <property type="molecule type" value="Genomic_DNA"/>
</dbReference>
<dbReference type="Gene3D" id="1.10.260.50">
    <property type="match status" value="1"/>
</dbReference>
<dbReference type="Proteomes" id="UP000305165">
    <property type="component" value="Unassembled WGS sequence"/>
</dbReference>
<name>A0A4T2GQJ7_STRSU</name>
<protein>
    <recommendedName>
        <fullName evidence="3">cysteine desulfurase</fullName>
        <ecNumber evidence="3">2.8.1.7</ecNumber>
    </recommendedName>
</protein>
<evidence type="ECO:0000256" key="3">
    <source>
        <dbReference type="ARBA" id="ARBA00012239"/>
    </source>
</evidence>
<dbReference type="InterPro" id="IPR016454">
    <property type="entry name" value="Cysteine_dSase"/>
</dbReference>
<organism evidence="12 13">
    <name type="scientific">Streptococcus suis</name>
    <dbReference type="NCBI Taxonomy" id="1307"/>
    <lineage>
        <taxon>Bacteria</taxon>
        <taxon>Bacillati</taxon>
        <taxon>Bacillota</taxon>
        <taxon>Bacilli</taxon>
        <taxon>Lactobacillales</taxon>
        <taxon>Streptococcaceae</taxon>
        <taxon>Streptococcus</taxon>
    </lineage>
</organism>
<accession>A0A4T2GQJ7</accession>
<keyword evidence="8" id="KW-0411">Iron-sulfur</keyword>
<dbReference type="GO" id="GO:0031071">
    <property type="term" value="F:cysteine desulfurase activity"/>
    <property type="evidence" value="ECO:0007669"/>
    <property type="project" value="UniProtKB-EC"/>
</dbReference>
<dbReference type="InterPro" id="IPR020578">
    <property type="entry name" value="Aminotrans_V_PyrdxlP_BS"/>
</dbReference>
<sequence length="371" mass="40240">MIYFDHAATTPMSSAALKTYLSIAQTVYGNPSSIHSAGRLAHKELRQARQTIATAIGVHADQIIFTSGGSEANNLAIKGYALANQSKGKHLITTAIEHHSVLETMDYLATQHGFEVTYLQPVEGSISAQQVKDALRADTILVSIMYVNNETGMILPIEEIATVLADHPARFHVDAVQAIGKLPIQLTNLAVDFLSASAHKFHGPRGVGFLFAADMHFHALIHGGKQEGQRRAGTENLAGIAAMATALTQQLENMESNTKLVQDLKDYLLEQLSPLPHYLNLPKNHLPYVLNVGLPDTLNEQVLMRLDLAGIALSSGSACTSGVIQTSHVLEALYGKKSHRLKESLRISLAESNTKEEIDQLIHQLSLILGV</sequence>
<dbReference type="InterPro" id="IPR000192">
    <property type="entry name" value="Aminotrans_V_dom"/>
</dbReference>
<dbReference type="Pfam" id="PF00266">
    <property type="entry name" value="Aminotran_5"/>
    <property type="match status" value="1"/>
</dbReference>
<evidence type="ECO:0000256" key="9">
    <source>
        <dbReference type="ARBA" id="ARBA00050776"/>
    </source>
</evidence>
<evidence type="ECO:0000256" key="4">
    <source>
        <dbReference type="ARBA" id="ARBA00022679"/>
    </source>
</evidence>
<gene>
    <name evidence="12" type="ORF">FAJ39_02095</name>
</gene>
<dbReference type="InterPro" id="IPR015424">
    <property type="entry name" value="PyrdxlP-dep_Trfase"/>
</dbReference>
<dbReference type="AlphaFoldDB" id="A0A4T2GQJ7"/>
<dbReference type="FunFam" id="3.40.640.10:FF:000084">
    <property type="entry name" value="IscS-like cysteine desulfurase"/>
    <property type="match status" value="1"/>
</dbReference>
<comment type="cofactor">
    <cofactor evidence="1 10">
        <name>pyridoxal 5'-phosphate</name>
        <dbReference type="ChEBI" id="CHEBI:597326"/>
    </cofactor>
</comment>
<dbReference type="SUPFAM" id="SSF53383">
    <property type="entry name" value="PLP-dependent transferases"/>
    <property type="match status" value="1"/>
</dbReference>
<keyword evidence="5" id="KW-0479">Metal-binding</keyword>
<feature type="domain" description="Aminotransferase class V" evidence="11">
    <location>
        <begin position="2"/>
        <end position="361"/>
    </location>
</feature>
<evidence type="ECO:0000259" key="11">
    <source>
        <dbReference type="Pfam" id="PF00266"/>
    </source>
</evidence>
<keyword evidence="4" id="KW-0808">Transferase</keyword>
<dbReference type="EC" id="2.8.1.7" evidence="3"/>
<evidence type="ECO:0000256" key="6">
    <source>
        <dbReference type="ARBA" id="ARBA00022898"/>
    </source>
</evidence>
<comment type="similarity">
    <text evidence="2">Belongs to the class-V pyridoxal-phosphate-dependent aminotransferase family. NifS/IscS subfamily.</text>
</comment>
<dbReference type="PANTHER" id="PTHR11601:SF34">
    <property type="entry name" value="CYSTEINE DESULFURASE"/>
    <property type="match status" value="1"/>
</dbReference>
<dbReference type="Gene3D" id="3.90.1150.10">
    <property type="entry name" value="Aspartate Aminotransferase, domain 1"/>
    <property type="match status" value="1"/>
</dbReference>
<evidence type="ECO:0000256" key="8">
    <source>
        <dbReference type="ARBA" id="ARBA00023014"/>
    </source>
</evidence>
<evidence type="ECO:0000256" key="1">
    <source>
        <dbReference type="ARBA" id="ARBA00001933"/>
    </source>
</evidence>
<evidence type="ECO:0000256" key="10">
    <source>
        <dbReference type="RuleBase" id="RU004504"/>
    </source>
</evidence>
<dbReference type="GO" id="GO:0051536">
    <property type="term" value="F:iron-sulfur cluster binding"/>
    <property type="evidence" value="ECO:0007669"/>
    <property type="project" value="UniProtKB-KW"/>
</dbReference>
<evidence type="ECO:0000313" key="13">
    <source>
        <dbReference type="Proteomes" id="UP000305165"/>
    </source>
</evidence>
<dbReference type="InterPro" id="IPR015421">
    <property type="entry name" value="PyrdxlP-dep_Trfase_major"/>
</dbReference>
<dbReference type="Gene3D" id="3.40.640.10">
    <property type="entry name" value="Type I PLP-dependent aspartate aminotransferase-like (Major domain)"/>
    <property type="match status" value="1"/>
</dbReference>
<dbReference type="PANTHER" id="PTHR11601">
    <property type="entry name" value="CYSTEINE DESULFURYLASE FAMILY MEMBER"/>
    <property type="match status" value="1"/>
</dbReference>
<dbReference type="OrthoDB" id="9808002at2"/>